<dbReference type="Pfam" id="PF12874">
    <property type="entry name" value="zf-met"/>
    <property type="match status" value="1"/>
</dbReference>
<keyword evidence="4" id="KW-1185">Reference proteome</keyword>
<dbReference type="PROSITE" id="PS00028">
    <property type="entry name" value="ZINC_FINGER_C2H2_1"/>
    <property type="match status" value="1"/>
</dbReference>
<protein>
    <recommendedName>
        <fullName evidence="2">C2H2-type domain-containing protein</fullName>
    </recommendedName>
</protein>
<name>A0ABR2YI57_9CHLO</name>
<dbReference type="Proteomes" id="UP001491310">
    <property type="component" value="Unassembled WGS sequence"/>
</dbReference>
<feature type="compositionally biased region" description="Low complexity" evidence="1">
    <location>
        <begin position="177"/>
        <end position="188"/>
    </location>
</feature>
<evidence type="ECO:0000256" key="1">
    <source>
        <dbReference type="SAM" id="MobiDB-lite"/>
    </source>
</evidence>
<dbReference type="EMBL" id="JALJOT010000011">
    <property type="protein sequence ID" value="KAK9905785.1"/>
    <property type="molecule type" value="Genomic_DNA"/>
</dbReference>
<evidence type="ECO:0000259" key="2">
    <source>
        <dbReference type="PROSITE" id="PS00028"/>
    </source>
</evidence>
<feature type="region of interest" description="Disordered" evidence="1">
    <location>
        <begin position="247"/>
        <end position="276"/>
    </location>
</feature>
<evidence type="ECO:0000313" key="4">
    <source>
        <dbReference type="Proteomes" id="UP001491310"/>
    </source>
</evidence>
<comment type="caution">
    <text evidence="3">The sequence shown here is derived from an EMBL/GenBank/DDBJ whole genome shotgun (WGS) entry which is preliminary data.</text>
</comment>
<dbReference type="InterPro" id="IPR036236">
    <property type="entry name" value="Znf_C2H2_sf"/>
</dbReference>
<dbReference type="SUPFAM" id="SSF57667">
    <property type="entry name" value="beta-beta-alpha zinc fingers"/>
    <property type="match status" value="1"/>
</dbReference>
<reference evidence="3 4" key="1">
    <citation type="journal article" date="2024" name="Nat. Commun.">
        <title>Phylogenomics reveals the evolutionary origins of lichenization in chlorophyte algae.</title>
        <authorList>
            <person name="Puginier C."/>
            <person name="Libourel C."/>
            <person name="Otte J."/>
            <person name="Skaloud P."/>
            <person name="Haon M."/>
            <person name="Grisel S."/>
            <person name="Petersen M."/>
            <person name="Berrin J.G."/>
            <person name="Delaux P.M."/>
            <person name="Dal Grande F."/>
            <person name="Keller J."/>
        </authorList>
    </citation>
    <scope>NUCLEOTIDE SEQUENCE [LARGE SCALE GENOMIC DNA]</scope>
    <source>
        <strain evidence="3 4">SAG 216-7</strain>
    </source>
</reference>
<feature type="region of interest" description="Disordered" evidence="1">
    <location>
        <begin position="1"/>
        <end position="29"/>
    </location>
</feature>
<feature type="domain" description="C2H2-type" evidence="2">
    <location>
        <begin position="65"/>
        <end position="87"/>
    </location>
</feature>
<sequence length="276" mass="28212">MYSRDARRNQGRLERAAGQENGGDLYGKRVIPENPTGGVALGPASAASAAVERAAALGGPRMLRCDLCQANFSGDALYQQHLNGPIHKKALAKEEARRLRDLQMGASRGAAESAMAAAAWANGGSLSAREASSRGLPTRPAPAEPASFDEASPSGLPHQQAASSGGYHHAGSTGVPGRLAPAAPAAGRGTKGRGRGGGGRGEDAAAAEAAARAAQMSHAELVARARKDDGPLSIGGWVPPSIGLGLVDYSGDKSEEEDRSGSDDEEVTRPKIVSFF</sequence>
<proteinExistence type="predicted"/>
<dbReference type="Gene3D" id="3.30.160.60">
    <property type="entry name" value="Classic Zinc Finger"/>
    <property type="match status" value="1"/>
</dbReference>
<evidence type="ECO:0000313" key="3">
    <source>
        <dbReference type="EMBL" id="KAK9905785.1"/>
    </source>
</evidence>
<organism evidence="3 4">
    <name type="scientific">Coccomyxa subellipsoidea</name>
    <dbReference type="NCBI Taxonomy" id="248742"/>
    <lineage>
        <taxon>Eukaryota</taxon>
        <taxon>Viridiplantae</taxon>
        <taxon>Chlorophyta</taxon>
        <taxon>core chlorophytes</taxon>
        <taxon>Trebouxiophyceae</taxon>
        <taxon>Trebouxiophyceae incertae sedis</taxon>
        <taxon>Coccomyxaceae</taxon>
        <taxon>Coccomyxa</taxon>
    </lineage>
</organism>
<feature type="compositionally biased region" description="Low complexity" evidence="1">
    <location>
        <begin position="204"/>
        <end position="214"/>
    </location>
</feature>
<dbReference type="InterPro" id="IPR013087">
    <property type="entry name" value="Znf_C2H2_type"/>
</dbReference>
<accession>A0ABR2YI57</accession>
<feature type="compositionally biased region" description="Basic and acidic residues" evidence="1">
    <location>
        <begin position="1"/>
        <end position="17"/>
    </location>
</feature>
<feature type="region of interest" description="Disordered" evidence="1">
    <location>
        <begin position="128"/>
        <end position="219"/>
    </location>
</feature>
<feature type="compositionally biased region" description="Acidic residues" evidence="1">
    <location>
        <begin position="254"/>
        <end position="266"/>
    </location>
</feature>
<gene>
    <name evidence="3" type="ORF">WJX75_006261</name>
</gene>